<keyword evidence="4" id="KW-1185">Reference proteome</keyword>
<dbReference type="EMBL" id="JAGPXB010000013">
    <property type="protein sequence ID" value="MBQ0909513.1"/>
    <property type="molecule type" value="Genomic_DNA"/>
</dbReference>
<dbReference type="CDD" id="cd10448">
    <property type="entry name" value="GIY-YIG_unchar_3"/>
    <property type="match status" value="1"/>
</dbReference>
<dbReference type="SMART" id="SM00465">
    <property type="entry name" value="GIYc"/>
    <property type="match status" value="1"/>
</dbReference>
<name>A0ABS5D692_9FLAO</name>
<dbReference type="Pfam" id="PF01541">
    <property type="entry name" value="GIY-YIG"/>
    <property type="match status" value="1"/>
</dbReference>
<proteinExistence type="inferred from homology"/>
<sequence>MIEYQEGYHTYCVYILTNKAKTVLYTGVTNNLKVRLQQHKDSLNPDSFTSKYKVFHLLYFEKFTWIQLAIAREKEIKGWKRDKKIALIKTINPDLGFLDDLFTLNR</sequence>
<dbReference type="PROSITE" id="PS50164">
    <property type="entry name" value="GIY_YIG"/>
    <property type="match status" value="1"/>
</dbReference>
<dbReference type="PANTHER" id="PTHR34477">
    <property type="entry name" value="UPF0213 PROTEIN YHBQ"/>
    <property type="match status" value="1"/>
</dbReference>
<dbReference type="InterPro" id="IPR035901">
    <property type="entry name" value="GIY-YIG_endonuc_sf"/>
</dbReference>
<dbReference type="Proteomes" id="UP000679008">
    <property type="component" value="Unassembled WGS sequence"/>
</dbReference>
<evidence type="ECO:0000313" key="3">
    <source>
        <dbReference type="EMBL" id="MBQ0909513.1"/>
    </source>
</evidence>
<dbReference type="InterPro" id="IPR000305">
    <property type="entry name" value="GIY-YIG_endonuc"/>
</dbReference>
<protein>
    <submittedName>
        <fullName evidence="3">GIY-YIG nuclease family protein</fullName>
    </submittedName>
</protein>
<organism evidence="3 4">
    <name type="scientific">Flavobacterium erciyesense</name>
    <dbReference type="NCBI Taxonomy" id="2825842"/>
    <lineage>
        <taxon>Bacteria</taxon>
        <taxon>Pseudomonadati</taxon>
        <taxon>Bacteroidota</taxon>
        <taxon>Flavobacteriia</taxon>
        <taxon>Flavobacteriales</taxon>
        <taxon>Flavobacteriaceae</taxon>
        <taxon>Flavobacterium</taxon>
    </lineage>
</organism>
<evidence type="ECO:0000313" key="4">
    <source>
        <dbReference type="Proteomes" id="UP000679008"/>
    </source>
</evidence>
<comment type="similarity">
    <text evidence="1">Belongs to the UPF0213 family.</text>
</comment>
<feature type="domain" description="GIY-YIG" evidence="2">
    <location>
        <begin position="9"/>
        <end position="86"/>
    </location>
</feature>
<dbReference type="InterPro" id="IPR050190">
    <property type="entry name" value="UPF0213_domain"/>
</dbReference>
<dbReference type="SUPFAM" id="SSF82771">
    <property type="entry name" value="GIY-YIG endonuclease"/>
    <property type="match status" value="1"/>
</dbReference>
<dbReference type="Gene3D" id="3.40.1440.10">
    <property type="entry name" value="GIY-YIG endonuclease"/>
    <property type="match status" value="1"/>
</dbReference>
<evidence type="ECO:0000256" key="1">
    <source>
        <dbReference type="ARBA" id="ARBA00007435"/>
    </source>
</evidence>
<comment type="caution">
    <text evidence="3">The sequence shown here is derived from an EMBL/GenBank/DDBJ whole genome shotgun (WGS) entry which is preliminary data.</text>
</comment>
<accession>A0ABS5D692</accession>
<dbReference type="RefSeq" id="WP_210791114.1">
    <property type="nucleotide sequence ID" value="NZ_JAGPXB010000013.1"/>
</dbReference>
<reference evidence="3 4" key="1">
    <citation type="submission" date="2021-04" db="EMBL/GenBank/DDBJ databases">
        <title>Description of novel Flavobacterium sp. F-328.</title>
        <authorList>
            <person name="Saticioglu I.B."/>
        </authorList>
    </citation>
    <scope>NUCLEOTIDE SEQUENCE [LARGE SCALE GENOMIC DNA]</scope>
    <source>
        <strain evidence="3 4">F-328</strain>
    </source>
</reference>
<gene>
    <name evidence="3" type="ORF">KBJ98_12435</name>
</gene>
<dbReference type="PANTHER" id="PTHR34477:SF5">
    <property type="entry name" value="BSL5627 PROTEIN"/>
    <property type="match status" value="1"/>
</dbReference>
<evidence type="ECO:0000259" key="2">
    <source>
        <dbReference type="PROSITE" id="PS50164"/>
    </source>
</evidence>